<dbReference type="AlphaFoldDB" id="K6YCH0"/>
<keyword evidence="6" id="KW-0862">Zinc</keyword>
<keyword evidence="12" id="KW-1185">Reference proteome</keyword>
<comment type="catalytic activity">
    <reaction evidence="9">
        <text>S-methyl-5'-thioadenosine + phosphate = 5-(methylsulfanyl)-alpha-D-ribose 1-phosphate + adenine</text>
        <dbReference type="Rhea" id="RHEA:11852"/>
        <dbReference type="ChEBI" id="CHEBI:16708"/>
        <dbReference type="ChEBI" id="CHEBI:17509"/>
        <dbReference type="ChEBI" id="CHEBI:43474"/>
        <dbReference type="ChEBI" id="CHEBI:58533"/>
        <dbReference type="EC" id="2.4.2.28"/>
    </reaction>
    <physiologicalReaction direction="left-to-right" evidence="9">
        <dbReference type="Rhea" id="RHEA:11853"/>
    </physiologicalReaction>
</comment>
<sequence>MIDTVLSSPIRTPHWDLPAGVKAFYTTRKGGASQPPYDSNNLAAHVGDNPADVQSNRGNLPLSESTAWLTQVHGKRCIRITEDYFLPLESAKADASFTTEKNMVCAVMTADCLPILVADTAGSCVAAIHAGWRGLANGIIENTIHSMGIPANQLMVWIGPHISQRHFQVSEDLKQVFSEYPEAFKKDAEPGKYLCSLAHIAGHICKSMQVNSVIESGICTYVHHSDFYSHRFAQHNGQTHTGRFVCGIYLQ</sequence>
<accession>K6YCH0</accession>
<keyword evidence="5" id="KW-0378">Hydrolase</keyword>
<evidence type="ECO:0000313" key="11">
    <source>
        <dbReference type="EMBL" id="GAC15882.1"/>
    </source>
</evidence>
<dbReference type="GO" id="GO:0005507">
    <property type="term" value="F:copper ion binding"/>
    <property type="evidence" value="ECO:0007669"/>
    <property type="project" value="TreeGrafter"/>
</dbReference>
<comment type="catalytic activity">
    <reaction evidence="1">
        <text>inosine + phosphate = alpha-D-ribose 1-phosphate + hypoxanthine</text>
        <dbReference type="Rhea" id="RHEA:27646"/>
        <dbReference type="ChEBI" id="CHEBI:17368"/>
        <dbReference type="ChEBI" id="CHEBI:17596"/>
        <dbReference type="ChEBI" id="CHEBI:43474"/>
        <dbReference type="ChEBI" id="CHEBI:57720"/>
        <dbReference type="EC" id="2.4.2.1"/>
    </reaction>
    <physiologicalReaction direction="left-to-right" evidence="1">
        <dbReference type="Rhea" id="RHEA:27647"/>
    </physiologicalReaction>
</comment>
<dbReference type="PANTHER" id="PTHR30616">
    <property type="entry name" value="UNCHARACTERIZED PROTEIN YFIH"/>
    <property type="match status" value="1"/>
</dbReference>
<organism evidence="11 12">
    <name type="scientific">Aliiglaciecola lipolytica E3</name>
    <dbReference type="NCBI Taxonomy" id="1127673"/>
    <lineage>
        <taxon>Bacteria</taxon>
        <taxon>Pseudomonadati</taxon>
        <taxon>Pseudomonadota</taxon>
        <taxon>Gammaproteobacteria</taxon>
        <taxon>Alteromonadales</taxon>
        <taxon>Alteromonadaceae</taxon>
        <taxon>Aliiglaciecola</taxon>
    </lineage>
</organism>
<evidence type="ECO:0000256" key="7">
    <source>
        <dbReference type="ARBA" id="ARBA00047989"/>
    </source>
</evidence>
<dbReference type="GO" id="GO:0017061">
    <property type="term" value="F:S-methyl-5-thioadenosine phosphorylase activity"/>
    <property type="evidence" value="ECO:0007669"/>
    <property type="project" value="UniProtKB-EC"/>
</dbReference>
<evidence type="ECO:0000256" key="6">
    <source>
        <dbReference type="ARBA" id="ARBA00022833"/>
    </source>
</evidence>
<dbReference type="NCBIfam" id="TIGR00726">
    <property type="entry name" value="peptidoglycan editing factor PgeF"/>
    <property type="match status" value="1"/>
</dbReference>
<dbReference type="EMBL" id="BAEN01000064">
    <property type="protein sequence ID" value="GAC15882.1"/>
    <property type="molecule type" value="Genomic_DNA"/>
</dbReference>
<dbReference type="Gene3D" id="3.60.140.10">
    <property type="entry name" value="CNF1/YfiH-like putative cysteine hydrolases"/>
    <property type="match status" value="1"/>
</dbReference>
<evidence type="ECO:0000256" key="1">
    <source>
        <dbReference type="ARBA" id="ARBA00000553"/>
    </source>
</evidence>
<keyword evidence="3" id="KW-0808">Transferase</keyword>
<evidence type="ECO:0000256" key="8">
    <source>
        <dbReference type="ARBA" id="ARBA00048968"/>
    </source>
</evidence>
<name>K6YCH0_9ALTE</name>
<dbReference type="RefSeq" id="WP_008845686.1">
    <property type="nucleotide sequence ID" value="NZ_BAEN01000064.1"/>
</dbReference>
<reference evidence="11 12" key="1">
    <citation type="journal article" date="2017" name="Antonie Van Leeuwenhoek">
        <title>Rhizobium rhizosphaerae sp. nov., a novel species isolated from rice rhizosphere.</title>
        <authorList>
            <person name="Zhao J.J."/>
            <person name="Zhang J."/>
            <person name="Zhang R.J."/>
            <person name="Zhang C.W."/>
            <person name="Yin H.Q."/>
            <person name="Zhang X.X."/>
        </authorList>
    </citation>
    <scope>NUCLEOTIDE SEQUENCE [LARGE SCALE GENOMIC DNA]</scope>
    <source>
        <strain evidence="11 12">E3</strain>
    </source>
</reference>
<comment type="similarity">
    <text evidence="2 10">Belongs to the purine nucleoside phosphorylase YfiH/LACC1 family.</text>
</comment>
<comment type="catalytic activity">
    <reaction evidence="7">
        <text>adenosine + H2O + H(+) = inosine + NH4(+)</text>
        <dbReference type="Rhea" id="RHEA:24408"/>
        <dbReference type="ChEBI" id="CHEBI:15377"/>
        <dbReference type="ChEBI" id="CHEBI:15378"/>
        <dbReference type="ChEBI" id="CHEBI:16335"/>
        <dbReference type="ChEBI" id="CHEBI:17596"/>
        <dbReference type="ChEBI" id="CHEBI:28938"/>
        <dbReference type="EC" id="3.5.4.4"/>
    </reaction>
    <physiologicalReaction direction="left-to-right" evidence="7">
        <dbReference type="Rhea" id="RHEA:24409"/>
    </physiologicalReaction>
</comment>
<keyword evidence="4" id="KW-0479">Metal-binding</keyword>
<comment type="catalytic activity">
    <reaction evidence="8">
        <text>adenosine + phosphate = alpha-D-ribose 1-phosphate + adenine</text>
        <dbReference type="Rhea" id="RHEA:27642"/>
        <dbReference type="ChEBI" id="CHEBI:16335"/>
        <dbReference type="ChEBI" id="CHEBI:16708"/>
        <dbReference type="ChEBI" id="CHEBI:43474"/>
        <dbReference type="ChEBI" id="CHEBI:57720"/>
        <dbReference type="EC" id="2.4.2.1"/>
    </reaction>
    <physiologicalReaction direction="left-to-right" evidence="8">
        <dbReference type="Rhea" id="RHEA:27643"/>
    </physiologicalReaction>
</comment>
<dbReference type="eggNOG" id="COG1496">
    <property type="taxonomic scope" value="Bacteria"/>
</dbReference>
<dbReference type="Pfam" id="PF02578">
    <property type="entry name" value="Cu-oxidase_4"/>
    <property type="match status" value="1"/>
</dbReference>
<dbReference type="InterPro" id="IPR011324">
    <property type="entry name" value="Cytotoxic_necrot_fac-like_cat"/>
</dbReference>
<dbReference type="CDD" id="cd16833">
    <property type="entry name" value="YfiH"/>
    <property type="match status" value="1"/>
</dbReference>
<evidence type="ECO:0000256" key="2">
    <source>
        <dbReference type="ARBA" id="ARBA00007353"/>
    </source>
</evidence>
<dbReference type="SUPFAM" id="SSF64438">
    <property type="entry name" value="CNF1/YfiH-like putative cysteine hydrolases"/>
    <property type="match status" value="1"/>
</dbReference>
<evidence type="ECO:0000256" key="5">
    <source>
        <dbReference type="ARBA" id="ARBA00022801"/>
    </source>
</evidence>
<dbReference type="InterPro" id="IPR003730">
    <property type="entry name" value="Cu_polyphenol_OxRdtase"/>
</dbReference>
<proteinExistence type="inferred from homology"/>
<comment type="caution">
    <text evidence="11">The sequence shown here is derived from an EMBL/GenBank/DDBJ whole genome shotgun (WGS) entry which is preliminary data.</text>
</comment>
<dbReference type="Proteomes" id="UP000006334">
    <property type="component" value="Unassembled WGS sequence"/>
</dbReference>
<evidence type="ECO:0000256" key="3">
    <source>
        <dbReference type="ARBA" id="ARBA00022679"/>
    </source>
</evidence>
<dbReference type="GO" id="GO:0016787">
    <property type="term" value="F:hydrolase activity"/>
    <property type="evidence" value="ECO:0007669"/>
    <property type="project" value="UniProtKB-KW"/>
</dbReference>
<protein>
    <recommendedName>
        <fullName evidence="10">Purine nucleoside phosphorylase</fullName>
    </recommendedName>
</protein>
<evidence type="ECO:0000313" key="12">
    <source>
        <dbReference type="Proteomes" id="UP000006334"/>
    </source>
</evidence>
<dbReference type="OrthoDB" id="4279at2"/>
<gene>
    <name evidence="11" type="primary">yfiH</name>
    <name evidence="11" type="ORF">GLIP_3268</name>
</gene>
<evidence type="ECO:0000256" key="10">
    <source>
        <dbReference type="RuleBase" id="RU361274"/>
    </source>
</evidence>
<evidence type="ECO:0000256" key="4">
    <source>
        <dbReference type="ARBA" id="ARBA00022723"/>
    </source>
</evidence>
<dbReference type="PANTHER" id="PTHR30616:SF2">
    <property type="entry name" value="PURINE NUCLEOSIDE PHOSPHORYLASE LACC1"/>
    <property type="match status" value="1"/>
</dbReference>
<dbReference type="STRING" id="1127673.GLIP_3268"/>
<dbReference type="InterPro" id="IPR038371">
    <property type="entry name" value="Cu_polyphenol_OxRdtase_sf"/>
</dbReference>
<evidence type="ECO:0000256" key="9">
    <source>
        <dbReference type="ARBA" id="ARBA00049893"/>
    </source>
</evidence>